<keyword evidence="1" id="KW-0812">Transmembrane</keyword>
<comment type="caution">
    <text evidence="2">The sequence shown here is derived from an EMBL/GenBank/DDBJ whole genome shotgun (WGS) entry which is preliminary data.</text>
</comment>
<feature type="transmembrane region" description="Helical" evidence="1">
    <location>
        <begin position="56"/>
        <end position="74"/>
    </location>
</feature>
<proteinExistence type="predicted"/>
<gene>
    <name evidence="2" type="ORF">ACFQ5J_01490</name>
</gene>
<evidence type="ECO:0000256" key="1">
    <source>
        <dbReference type="SAM" id="Phobius"/>
    </source>
</evidence>
<feature type="transmembrane region" description="Helical" evidence="1">
    <location>
        <begin position="6"/>
        <end position="22"/>
    </location>
</feature>
<evidence type="ECO:0000313" key="2">
    <source>
        <dbReference type="EMBL" id="MFD1483922.1"/>
    </source>
</evidence>
<sequence>MLNTILIPLDVAFLAYGGYLLYRHSQIDIHAGYATFQVFFAAVLAMWFVTAGISNLPYIILMATFITLVVLSGASGLTPTRVIATGVFSRVIPYTKLAGITLTPLSLPNGRQLVIAIFNLKPRRFVRLTFRSDLESLIQTIRPRLPEDVAITIQHVQ</sequence>
<reference evidence="3" key="1">
    <citation type="journal article" date="2019" name="Int. J. Syst. Evol. Microbiol.">
        <title>The Global Catalogue of Microorganisms (GCM) 10K type strain sequencing project: providing services to taxonomists for standard genome sequencing and annotation.</title>
        <authorList>
            <consortium name="The Broad Institute Genomics Platform"/>
            <consortium name="The Broad Institute Genome Sequencing Center for Infectious Disease"/>
            <person name="Wu L."/>
            <person name="Ma J."/>
        </authorList>
    </citation>
    <scope>NUCLEOTIDE SEQUENCE [LARGE SCALE GENOMIC DNA]</scope>
    <source>
        <strain evidence="3">CCM 8903</strain>
    </source>
</reference>
<keyword evidence="1" id="KW-1133">Transmembrane helix</keyword>
<dbReference type="RefSeq" id="WP_125749009.1">
    <property type="nucleotide sequence ID" value="NZ_JBHTON010000003.1"/>
</dbReference>
<feature type="transmembrane region" description="Helical" evidence="1">
    <location>
        <begin position="29"/>
        <end position="50"/>
    </location>
</feature>
<accession>A0ABW4E1W1</accession>
<evidence type="ECO:0000313" key="3">
    <source>
        <dbReference type="Proteomes" id="UP001597252"/>
    </source>
</evidence>
<dbReference type="EMBL" id="JBHTON010000003">
    <property type="protein sequence ID" value="MFD1483922.1"/>
    <property type="molecule type" value="Genomic_DNA"/>
</dbReference>
<protein>
    <submittedName>
        <fullName evidence="2">Uncharacterized protein</fullName>
    </submittedName>
</protein>
<organism evidence="2 3">
    <name type="scientific">Lacticaseibacillus baoqingensis</name>
    <dbReference type="NCBI Taxonomy" id="2486013"/>
    <lineage>
        <taxon>Bacteria</taxon>
        <taxon>Bacillati</taxon>
        <taxon>Bacillota</taxon>
        <taxon>Bacilli</taxon>
        <taxon>Lactobacillales</taxon>
        <taxon>Lactobacillaceae</taxon>
        <taxon>Lacticaseibacillus</taxon>
    </lineage>
</organism>
<dbReference type="Proteomes" id="UP001597252">
    <property type="component" value="Unassembled WGS sequence"/>
</dbReference>
<keyword evidence="3" id="KW-1185">Reference proteome</keyword>
<keyword evidence="1" id="KW-0472">Membrane</keyword>
<name>A0ABW4E1W1_9LACO</name>